<sequence length="126" mass="14590">MLIRMIEGYPRLMSPSEDEWFIIIGQSEVYRTPGKETIDTMRKAYSDAHPSAANYSILTALDYTVLPGPKIEVMNLRDFVDTRDLGYYRWEMYQDWAIEKNGSLLGITMPDRDLEPYNCLALSLEP</sequence>
<organism evidence="1 2">
    <name type="scientific">Armillaria ostoyae</name>
    <name type="common">Armillaria root rot fungus</name>
    <dbReference type="NCBI Taxonomy" id="47428"/>
    <lineage>
        <taxon>Eukaryota</taxon>
        <taxon>Fungi</taxon>
        <taxon>Dikarya</taxon>
        <taxon>Basidiomycota</taxon>
        <taxon>Agaricomycotina</taxon>
        <taxon>Agaricomycetes</taxon>
        <taxon>Agaricomycetidae</taxon>
        <taxon>Agaricales</taxon>
        <taxon>Marasmiineae</taxon>
        <taxon>Physalacriaceae</taxon>
        <taxon>Armillaria</taxon>
    </lineage>
</organism>
<evidence type="ECO:0000313" key="1">
    <source>
        <dbReference type="EMBL" id="SJL03199.1"/>
    </source>
</evidence>
<dbReference type="Proteomes" id="UP000219338">
    <property type="component" value="Unassembled WGS sequence"/>
</dbReference>
<accession>A0A284R3A4</accession>
<keyword evidence="2" id="KW-1185">Reference proteome</keyword>
<dbReference type="EMBL" id="FUEG01000004">
    <property type="protein sequence ID" value="SJL03199.1"/>
    <property type="molecule type" value="Genomic_DNA"/>
</dbReference>
<dbReference type="OMA" id="SEDEWFI"/>
<dbReference type="AlphaFoldDB" id="A0A284R3A4"/>
<name>A0A284R3A4_ARMOS</name>
<evidence type="ECO:0000313" key="2">
    <source>
        <dbReference type="Proteomes" id="UP000219338"/>
    </source>
</evidence>
<gene>
    <name evidence="1" type="ORF">ARMOST_06546</name>
</gene>
<protein>
    <submittedName>
        <fullName evidence="1">Uncharacterized protein</fullName>
    </submittedName>
</protein>
<proteinExistence type="predicted"/>
<reference evidence="2" key="1">
    <citation type="journal article" date="2017" name="Nat. Ecol. Evol.">
        <title>Genome expansion and lineage-specific genetic innovations in the forest pathogenic fungi Armillaria.</title>
        <authorList>
            <person name="Sipos G."/>
            <person name="Prasanna A.N."/>
            <person name="Walter M.C."/>
            <person name="O'Connor E."/>
            <person name="Balint B."/>
            <person name="Krizsan K."/>
            <person name="Kiss B."/>
            <person name="Hess J."/>
            <person name="Varga T."/>
            <person name="Slot J."/>
            <person name="Riley R."/>
            <person name="Boka B."/>
            <person name="Rigling D."/>
            <person name="Barry K."/>
            <person name="Lee J."/>
            <person name="Mihaltcheva S."/>
            <person name="LaButti K."/>
            <person name="Lipzen A."/>
            <person name="Waldron R."/>
            <person name="Moloney N.M."/>
            <person name="Sperisen C."/>
            <person name="Kredics L."/>
            <person name="Vagvoelgyi C."/>
            <person name="Patrignani A."/>
            <person name="Fitzpatrick D."/>
            <person name="Nagy I."/>
            <person name="Doyle S."/>
            <person name="Anderson J.B."/>
            <person name="Grigoriev I.V."/>
            <person name="Gueldener U."/>
            <person name="Muensterkoetter M."/>
            <person name="Nagy L.G."/>
        </authorList>
    </citation>
    <scope>NUCLEOTIDE SEQUENCE [LARGE SCALE GENOMIC DNA]</scope>
    <source>
        <strain evidence="2">C18/9</strain>
    </source>
</reference>